<dbReference type="GO" id="GO:0051607">
    <property type="term" value="P:defense response to virus"/>
    <property type="evidence" value="ECO:0007669"/>
    <property type="project" value="UniProtKB-UniRule"/>
</dbReference>
<evidence type="ECO:0000313" key="12">
    <source>
        <dbReference type="Proteomes" id="UP000243333"/>
    </source>
</evidence>
<dbReference type="Pfam" id="PF09827">
    <property type="entry name" value="CRISPR_Cas2"/>
    <property type="match status" value="1"/>
</dbReference>
<evidence type="ECO:0000256" key="7">
    <source>
        <dbReference type="ARBA" id="ARBA00022842"/>
    </source>
</evidence>
<dbReference type="STRING" id="1123285.SAMN05660235_02918"/>
<keyword evidence="4 10" id="KW-0479">Metal-binding</keyword>
<dbReference type="PIRSF" id="PIRSF032582">
    <property type="entry name" value="Cas2"/>
    <property type="match status" value="1"/>
</dbReference>
<keyword evidence="8 9" id="KW-0051">Antiviral defense</keyword>
<dbReference type="GO" id="GO:0016787">
    <property type="term" value="F:hydrolase activity"/>
    <property type="evidence" value="ECO:0007669"/>
    <property type="project" value="UniProtKB-KW"/>
</dbReference>
<comment type="cofactor">
    <cofactor evidence="1">
        <name>Mg(2+)</name>
        <dbReference type="ChEBI" id="CHEBI:18420"/>
    </cofactor>
</comment>
<dbReference type="Gene3D" id="3.30.70.240">
    <property type="match status" value="1"/>
</dbReference>
<sequence>MLVTYDVSTLQDDSQKRLRRIAQACNGYGQRVQKSVFECSVSDVELEELINKLLKIMDKEQDSLRIYRLREPKDKFIRHYGVQTVVNLDEPLII</sequence>
<dbReference type="GO" id="GO:0043571">
    <property type="term" value="P:maintenance of CRISPR repeat elements"/>
    <property type="evidence" value="ECO:0007669"/>
    <property type="project" value="UniProtKB-UniRule"/>
</dbReference>
<proteinExistence type="inferred from homology"/>
<dbReference type="PANTHER" id="PTHR34405:SF3">
    <property type="entry name" value="CRISPR-ASSOCIATED ENDORIBONUCLEASE CAS2 3"/>
    <property type="match status" value="1"/>
</dbReference>
<keyword evidence="3 9" id="KW-0540">Nuclease</keyword>
<dbReference type="AlphaFoldDB" id="A0A1G7PD17"/>
<dbReference type="EC" id="3.1.-.-" evidence="9"/>
<comment type="subunit">
    <text evidence="9">Homodimer, forms a heterotetramer with a Cas1 homodimer.</text>
</comment>
<evidence type="ECO:0000256" key="6">
    <source>
        <dbReference type="ARBA" id="ARBA00022801"/>
    </source>
</evidence>
<dbReference type="HAMAP" id="MF_01471">
    <property type="entry name" value="Cas2"/>
    <property type="match status" value="1"/>
</dbReference>
<dbReference type="SUPFAM" id="SSF143430">
    <property type="entry name" value="TTP0101/SSO1404-like"/>
    <property type="match status" value="1"/>
</dbReference>
<dbReference type="InterPro" id="IPR021127">
    <property type="entry name" value="CRISPR_associated_Cas2"/>
</dbReference>
<dbReference type="GO" id="GO:0004521">
    <property type="term" value="F:RNA endonuclease activity"/>
    <property type="evidence" value="ECO:0007669"/>
    <property type="project" value="UniProtKB-UniRule"/>
</dbReference>
<organism evidence="11 12">
    <name type="scientific">Sporolituus thermophilus DSM 23256</name>
    <dbReference type="NCBI Taxonomy" id="1123285"/>
    <lineage>
        <taxon>Bacteria</taxon>
        <taxon>Bacillati</taxon>
        <taxon>Bacillota</taxon>
        <taxon>Negativicutes</taxon>
        <taxon>Selenomonadales</taxon>
        <taxon>Sporomusaceae</taxon>
        <taxon>Sporolituus</taxon>
    </lineage>
</organism>
<gene>
    <name evidence="9" type="primary">cas2</name>
    <name evidence="11" type="ORF">SAMN05660235_02918</name>
</gene>
<comment type="caution">
    <text evidence="9">Lacks conserved residue(s) required for the propagation of feature annotation.</text>
</comment>
<evidence type="ECO:0000256" key="8">
    <source>
        <dbReference type="ARBA" id="ARBA00023118"/>
    </source>
</evidence>
<keyword evidence="5 9" id="KW-0255">Endonuclease</keyword>
<evidence type="ECO:0000256" key="10">
    <source>
        <dbReference type="PIRNR" id="PIRNR032582"/>
    </source>
</evidence>
<keyword evidence="6 9" id="KW-0378">Hydrolase</keyword>
<reference evidence="12" key="1">
    <citation type="submission" date="2016-10" db="EMBL/GenBank/DDBJ databases">
        <authorList>
            <person name="Varghese N."/>
            <person name="Submissions S."/>
        </authorList>
    </citation>
    <scope>NUCLEOTIDE SEQUENCE [LARGE SCALE GENOMIC DNA]</scope>
    <source>
        <strain evidence="12">DSM 23256</strain>
    </source>
</reference>
<name>A0A1G7PD17_9FIRM</name>
<evidence type="ECO:0000256" key="3">
    <source>
        <dbReference type="ARBA" id="ARBA00022722"/>
    </source>
</evidence>
<dbReference type="Proteomes" id="UP000243333">
    <property type="component" value="Unassembled WGS sequence"/>
</dbReference>
<evidence type="ECO:0000256" key="9">
    <source>
        <dbReference type="HAMAP-Rule" id="MF_01471"/>
    </source>
</evidence>
<dbReference type="PANTHER" id="PTHR34405">
    <property type="entry name" value="CRISPR-ASSOCIATED ENDORIBONUCLEASE CAS2"/>
    <property type="match status" value="1"/>
</dbReference>
<dbReference type="EMBL" id="FNBU01000035">
    <property type="protein sequence ID" value="SDF84144.1"/>
    <property type="molecule type" value="Genomic_DNA"/>
</dbReference>
<accession>A0A1G7PD17</accession>
<comment type="function">
    <text evidence="9">CRISPR (clustered regularly interspaced short palindromic repeat), is an adaptive immune system that provides protection against mobile genetic elements (viruses, transposable elements and conjugative plasmids). CRISPR clusters contain sequences complementary to antecedent mobile elements and target invading nucleic acids. CRISPR clusters are transcribed and processed into CRISPR RNA (crRNA). Functions as a ssRNA-specific endoribonuclease. Involved in the integration of spacer DNA into the CRISPR cassette.</text>
</comment>
<protein>
    <recommendedName>
        <fullName evidence="9">CRISPR-associated endoribonuclease Cas2</fullName>
        <ecNumber evidence="9">3.1.-.-</ecNumber>
    </recommendedName>
</protein>
<evidence type="ECO:0000256" key="5">
    <source>
        <dbReference type="ARBA" id="ARBA00022759"/>
    </source>
</evidence>
<dbReference type="NCBIfam" id="TIGR01573">
    <property type="entry name" value="cas2"/>
    <property type="match status" value="1"/>
</dbReference>
<keyword evidence="7 10" id="KW-0460">Magnesium</keyword>
<evidence type="ECO:0000256" key="4">
    <source>
        <dbReference type="ARBA" id="ARBA00022723"/>
    </source>
</evidence>
<evidence type="ECO:0000256" key="2">
    <source>
        <dbReference type="ARBA" id="ARBA00009959"/>
    </source>
</evidence>
<dbReference type="InterPro" id="IPR019199">
    <property type="entry name" value="Virulence_VapD/CRISPR_Cas2"/>
</dbReference>
<comment type="similarity">
    <text evidence="2 9 10">Belongs to the CRISPR-associated endoribonuclease Cas2 protein family.</text>
</comment>
<dbReference type="CDD" id="cd09725">
    <property type="entry name" value="Cas2_I_II_III"/>
    <property type="match status" value="1"/>
</dbReference>
<keyword evidence="12" id="KW-1185">Reference proteome</keyword>
<dbReference type="GO" id="GO:0046872">
    <property type="term" value="F:metal ion binding"/>
    <property type="evidence" value="ECO:0007669"/>
    <property type="project" value="UniProtKB-KW"/>
</dbReference>
<evidence type="ECO:0000313" key="11">
    <source>
        <dbReference type="EMBL" id="SDF84144.1"/>
    </source>
</evidence>
<evidence type="ECO:0000256" key="1">
    <source>
        <dbReference type="ARBA" id="ARBA00001946"/>
    </source>
</evidence>